<proteinExistence type="predicted"/>
<sequence length="245" mass="27361">HHLQDINRTEGLIYHTIVLTSETRACRFIDSLHSRPALASKNVKSLCLCGTVQLATAAEVMHLCSSVCSLALWILPEGHNHTVPDFLLEELNGLPLLRLSIQLSTVFCRTARPFLPSIPIFNNITHLELLEGWVLWGSSIGIPCLTQLTHISLRVFTKQTAPALLQMILSDCVILEVLVLRVTEEVGTVEKWLLEYEGLDDPRIVVTTKSPHDTWDHVASDGMSLWQYGDYVAKCQSATHICTID</sequence>
<organism evidence="1 2">
    <name type="scientific">Suillus fuscotomentosus</name>
    <dbReference type="NCBI Taxonomy" id="1912939"/>
    <lineage>
        <taxon>Eukaryota</taxon>
        <taxon>Fungi</taxon>
        <taxon>Dikarya</taxon>
        <taxon>Basidiomycota</taxon>
        <taxon>Agaricomycotina</taxon>
        <taxon>Agaricomycetes</taxon>
        <taxon>Agaricomycetidae</taxon>
        <taxon>Boletales</taxon>
        <taxon>Suillineae</taxon>
        <taxon>Suillaceae</taxon>
        <taxon>Suillus</taxon>
    </lineage>
</organism>
<feature type="non-terminal residue" evidence="1">
    <location>
        <position position="1"/>
    </location>
</feature>
<evidence type="ECO:0000313" key="1">
    <source>
        <dbReference type="EMBL" id="KAG1884206.1"/>
    </source>
</evidence>
<reference evidence="1" key="1">
    <citation type="journal article" date="2020" name="New Phytol.">
        <title>Comparative genomics reveals dynamic genome evolution in host specialist ectomycorrhizal fungi.</title>
        <authorList>
            <person name="Lofgren L.A."/>
            <person name="Nguyen N.H."/>
            <person name="Vilgalys R."/>
            <person name="Ruytinx J."/>
            <person name="Liao H.L."/>
            <person name="Branco S."/>
            <person name="Kuo A."/>
            <person name="LaButti K."/>
            <person name="Lipzen A."/>
            <person name="Andreopoulos W."/>
            <person name="Pangilinan J."/>
            <person name="Riley R."/>
            <person name="Hundley H."/>
            <person name="Na H."/>
            <person name="Barry K."/>
            <person name="Grigoriev I.V."/>
            <person name="Stajich J.E."/>
            <person name="Kennedy P.G."/>
        </authorList>
    </citation>
    <scope>NUCLEOTIDE SEQUENCE</scope>
    <source>
        <strain evidence="1">FC203</strain>
    </source>
</reference>
<dbReference type="RefSeq" id="XP_041216228.1">
    <property type="nucleotide sequence ID" value="XM_041376355.1"/>
</dbReference>
<dbReference type="EMBL" id="JABBWK010000446">
    <property type="protein sequence ID" value="KAG1884206.1"/>
    <property type="molecule type" value="Genomic_DNA"/>
</dbReference>
<comment type="caution">
    <text evidence="1">The sequence shown here is derived from an EMBL/GenBank/DDBJ whole genome shotgun (WGS) entry which is preliminary data.</text>
</comment>
<dbReference type="Proteomes" id="UP001195769">
    <property type="component" value="Unassembled WGS sequence"/>
</dbReference>
<keyword evidence="2" id="KW-1185">Reference proteome</keyword>
<dbReference type="AlphaFoldDB" id="A0AAD4HBN8"/>
<accession>A0AAD4HBN8</accession>
<dbReference type="GeneID" id="64670653"/>
<name>A0AAD4HBN8_9AGAM</name>
<protein>
    <submittedName>
        <fullName evidence="1">Uncharacterized protein</fullName>
    </submittedName>
</protein>
<gene>
    <name evidence="1" type="ORF">F5891DRAFT_971483</name>
</gene>
<evidence type="ECO:0000313" key="2">
    <source>
        <dbReference type="Proteomes" id="UP001195769"/>
    </source>
</evidence>